<dbReference type="STRING" id="313628.LNTAR_22659"/>
<dbReference type="GO" id="GO:0016787">
    <property type="term" value="F:hydrolase activity"/>
    <property type="evidence" value="ECO:0007669"/>
    <property type="project" value="InterPro"/>
</dbReference>
<evidence type="ECO:0000313" key="2">
    <source>
        <dbReference type="EMBL" id="EDM29240.1"/>
    </source>
</evidence>
<sequence length="231" mass="25487">MAGLIYCLLINIVKGFMMKYFNFVLLASFMFFSVSAEEGFTALFNGKDLSGWTVRNGTGTYRVENGAIIGKTTDGSKNTFLCSDKLFSDFELTLEVKLINDQLNSGIQIRSNDNNAKKRVNGPQVEVEATKGKGAESGYIYGEACGGWMTPKAKLKPHTLMKNGEWNTVLIIAKGAKIQTWINGTQVSDLTDDAKLKSHPEGFIGLQVHSIPKGKGPYEVTWKNIMIKDLK</sequence>
<dbReference type="AlphaFoldDB" id="A6DGC3"/>
<gene>
    <name evidence="2" type="ORF">LNTAR_22659</name>
</gene>
<proteinExistence type="predicted"/>
<comment type="caution">
    <text evidence="2">The sequence shown here is derived from an EMBL/GenBank/DDBJ whole genome shotgun (WGS) entry which is preliminary data.</text>
</comment>
<name>A6DGC3_9BACT</name>
<dbReference type="EMBL" id="ABCK01000002">
    <property type="protein sequence ID" value="EDM29240.1"/>
    <property type="molecule type" value="Genomic_DNA"/>
</dbReference>
<dbReference type="Proteomes" id="UP000004947">
    <property type="component" value="Unassembled WGS sequence"/>
</dbReference>
<evidence type="ECO:0000313" key="3">
    <source>
        <dbReference type="Proteomes" id="UP000004947"/>
    </source>
</evidence>
<dbReference type="Pfam" id="PF06439">
    <property type="entry name" value="3keto-disac_hyd"/>
    <property type="match status" value="1"/>
</dbReference>
<organism evidence="2 3">
    <name type="scientific">Lentisphaera araneosa HTCC2155</name>
    <dbReference type="NCBI Taxonomy" id="313628"/>
    <lineage>
        <taxon>Bacteria</taxon>
        <taxon>Pseudomonadati</taxon>
        <taxon>Lentisphaerota</taxon>
        <taxon>Lentisphaeria</taxon>
        <taxon>Lentisphaerales</taxon>
        <taxon>Lentisphaeraceae</taxon>
        <taxon>Lentisphaera</taxon>
    </lineage>
</organism>
<dbReference type="RefSeq" id="WP_007276966.1">
    <property type="nucleotide sequence ID" value="NZ_ABCK01000002.1"/>
</dbReference>
<accession>A6DGC3</accession>
<dbReference type="Gene3D" id="2.60.120.560">
    <property type="entry name" value="Exo-inulinase, domain 1"/>
    <property type="match status" value="1"/>
</dbReference>
<reference evidence="2 3" key="1">
    <citation type="journal article" date="2010" name="J. Bacteriol.">
        <title>Genome sequence of Lentisphaera araneosa HTCC2155T, the type species of the order Lentisphaerales in the phylum Lentisphaerae.</title>
        <authorList>
            <person name="Thrash J.C."/>
            <person name="Cho J.C."/>
            <person name="Vergin K.L."/>
            <person name="Morris R.M."/>
            <person name="Giovannoni S.J."/>
        </authorList>
    </citation>
    <scope>NUCLEOTIDE SEQUENCE [LARGE SCALE GENOMIC DNA]</scope>
    <source>
        <strain evidence="2 3">HTCC2155</strain>
    </source>
</reference>
<keyword evidence="3" id="KW-1185">Reference proteome</keyword>
<dbReference type="InterPro" id="IPR010496">
    <property type="entry name" value="AL/BT2_dom"/>
</dbReference>
<evidence type="ECO:0000259" key="1">
    <source>
        <dbReference type="Pfam" id="PF06439"/>
    </source>
</evidence>
<protein>
    <recommendedName>
        <fullName evidence="1">3-keto-alpha-glucoside-1,2-lyase/3-keto-2-hydroxy-glucal hydratase domain-containing protein</fullName>
    </recommendedName>
</protein>
<dbReference type="eggNOG" id="COG3828">
    <property type="taxonomic scope" value="Bacteria"/>
</dbReference>
<feature type="domain" description="3-keto-alpha-glucoside-1,2-lyase/3-keto-2-hydroxy-glucal hydratase" evidence="1">
    <location>
        <begin position="39"/>
        <end position="228"/>
    </location>
</feature>